<feature type="domain" description="DUF559" evidence="1">
    <location>
        <begin position="1"/>
        <end position="89"/>
    </location>
</feature>
<evidence type="ECO:0000313" key="2">
    <source>
        <dbReference type="EMBL" id="MFC3440882.1"/>
    </source>
</evidence>
<dbReference type="CDD" id="cd01038">
    <property type="entry name" value="Endonuclease_DUF559"/>
    <property type="match status" value="1"/>
</dbReference>
<dbReference type="PANTHER" id="PTHR38590:SF1">
    <property type="entry name" value="BLL0828 PROTEIN"/>
    <property type="match status" value="1"/>
</dbReference>
<keyword evidence="2" id="KW-0540">Nuclease</keyword>
<dbReference type="EMBL" id="JBHRVU010000004">
    <property type="protein sequence ID" value="MFC3440882.1"/>
    <property type="molecule type" value="Genomic_DNA"/>
</dbReference>
<dbReference type="GO" id="GO:0004519">
    <property type="term" value="F:endonuclease activity"/>
    <property type="evidence" value="ECO:0007669"/>
    <property type="project" value="UniProtKB-KW"/>
</dbReference>
<keyword evidence="2" id="KW-0255">Endonuclease</keyword>
<proteinExistence type="predicted"/>
<evidence type="ECO:0000313" key="3">
    <source>
        <dbReference type="Proteomes" id="UP001595681"/>
    </source>
</evidence>
<name>A0ABV7NEU3_9SPHN</name>
<dbReference type="PANTHER" id="PTHR38590">
    <property type="entry name" value="BLL0828 PROTEIN"/>
    <property type="match status" value="1"/>
</dbReference>
<protein>
    <submittedName>
        <fullName evidence="2">Endonuclease domain-containing protein</fullName>
    </submittedName>
</protein>
<sequence>MEQKFWAALRNRQLDGFKFRRQATIGPFVVDFLCIERRLIIELDGGQHDEGKDAARSAWLQAKGYRLLRIWNHEAIENFDGVMEAIRLVLIE</sequence>
<organism evidence="2 3">
    <name type="scientific">Sphingobium rhizovicinum</name>
    <dbReference type="NCBI Taxonomy" id="432308"/>
    <lineage>
        <taxon>Bacteria</taxon>
        <taxon>Pseudomonadati</taxon>
        <taxon>Pseudomonadota</taxon>
        <taxon>Alphaproteobacteria</taxon>
        <taxon>Sphingomonadales</taxon>
        <taxon>Sphingomonadaceae</taxon>
        <taxon>Sphingobium</taxon>
    </lineage>
</organism>
<dbReference type="Pfam" id="PF04480">
    <property type="entry name" value="DUF559"/>
    <property type="match status" value="1"/>
</dbReference>
<accession>A0ABV7NEU3</accession>
<dbReference type="InterPro" id="IPR047216">
    <property type="entry name" value="Endonuclease_DUF559_bact"/>
</dbReference>
<dbReference type="Gene3D" id="3.40.960.10">
    <property type="entry name" value="VSR Endonuclease"/>
    <property type="match status" value="1"/>
</dbReference>
<dbReference type="InterPro" id="IPR007569">
    <property type="entry name" value="DUF559"/>
</dbReference>
<reference evidence="3" key="1">
    <citation type="journal article" date="2019" name="Int. J. Syst. Evol. Microbiol.">
        <title>The Global Catalogue of Microorganisms (GCM) 10K type strain sequencing project: providing services to taxonomists for standard genome sequencing and annotation.</title>
        <authorList>
            <consortium name="The Broad Institute Genomics Platform"/>
            <consortium name="The Broad Institute Genome Sequencing Center for Infectious Disease"/>
            <person name="Wu L."/>
            <person name="Ma J."/>
        </authorList>
    </citation>
    <scope>NUCLEOTIDE SEQUENCE [LARGE SCALE GENOMIC DNA]</scope>
    <source>
        <strain evidence="3">CCM 7491</strain>
    </source>
</reference>
<dbReference type="SUPFAM" id="SSF52980">
    <property type="entry name" value="Restriction endonuclease-like"/>
    <property type="match status" value="1"/>
</dbReference>
<keyword evidence="2" id="KW-0378">Hydrolase</keyword>
<evidence type="ECO:0000259" key="1">
    <source>
        <dbReference type="Pfam" id="PF04480"/>
    </source>
</evidence>
<dbReference type="Proteomes" id="UP001595681">
    <property type="component" value="Unassembled WGS sequence"/>
</dbReference>
<keyword evidence="3" id="KW-1185">Reference proteome</keyword>
<comment type="caution">
    <text evidence="2">The sequence shown here is derived from an EMBL/GenBank/DDBJ whole genome shotgun (WGS) entry which is preliminary data.</text>
</comment>
<gene>
    <name evidence="2" type="ORF">ACFOKF_06655</name>
</gene>
<dbReference type="InterPro" id="IPR011335">
    <property type="entry name" value="Restrct_endonuc-II-like"/>
</dbReference>
<dbReference type="RefSeq" id="WP_380794207.1">
    <property type="nucleotide sequence ID" value="NZ_JBHRVU010000004.1"/>
</dbReference>